<accession>A0ABS0HQH1</accession>
<keyword evidence="1" id="KW-0238">DNA-binding</keyword>
<dbReference type="InterPro" id="IPR038056">
    <property type="entry name" value="YjbR-like_sf"/>
</dbReference>
<protein>
    <submittedName>
        <fullName evidence="1">MmcQ/YjbR family DNA-binding protein</fullName>
    </submittedName>
</protein>
<dbReference type="Gene3D" id="3.90.1150.30">
    <property type="match status" value="1"/>
</dbReference>
<name>A0ABS0HQH1_9HYPH</name>
<reference evidence="1 2" key="1">
    <citation type="submission" date="2020-11" db="EMBL/GenBank/DDBJ databases">
        <authorList>
            <person name="Kim M.K."/>
        </authorList>
    </citation>
    <scope>NUCLEOTIDE SEQUENCE [LARGE SCALE GENOMIC DNA]</scope>
    <source>
        <strain evidence="1 2">BT290</strain>
    </source>
</reference>
<sequence>MTPDDVRRLALALPAASASTHMNRPDFRVRSRIFATLHPDEQRAVVKLAPEDQQMRVESEPLVFSPVAGKWGLQGWTNVDLAHSDEVTLRSALLAAWCAVAPKRLVAEAVGTGPTASTNQDLT</sequence>
<proteinExistence type="predicted"/>
<evidence type="ECO:0000313" key="2">
    <source>
        <dbReference type="Proteomes" id="UP000611708"/>
    </source>
</evidence>
<dbReference type="Proteomes" id="UP000611708">
    <property type="component" value="Unassembled WGS sequence"/>
</dbReference>
<organism evidence="1 2">
    <name type="scientific">Microvirga terrestris</name>
    <dbReference type="NCBI Taxonomy" id="2791024"/>
    <lineage>
        <taxon>Bacteria</taxon>
        <taxon>Pseudomonadati</taxon>
        <taxon>Pseudomonadota</taxon>
        <taxon>Alphaproteobacteria</taxon>
        <taxon>Hyphomicrobiales</taxon>
        <taxon>Methylobacteriaceae</taxon>
        <taxon>Microvirga</taxon>
    </lineage>
</organism>
<dbReference type="SUPFAM" id="SSF142906">
    <property type="entry name" value="YjbR-like"/>
    <property type="match status" value="1"/>
</dbReference>
<dbReference type="InterPro" id="IPR058532">
    <property type="entry name" value="YjbR/MT2646/Rv2570-like"/>
</dbReference>
<dbReference type="GO" id="GO:0003677">
    <property type="term" value="F:DNA binding"/>
    <property type="evidence" value="ECO:0007669"/>
    <property type="project" value="UniProtKB-KW"/>
</dbReference>
<gene>
    <name evidence="1" type="ORF">I2H36_06740</name>
</gene>
<evidence type="ECO:0000313" key="1">
    <source>
        <dbReference type="EMBL" id="MBF9195726.1"/>
    </source>
</evidence>
<comment type="caution">
    <text evidence="1">The sequence shown here is derived from an EMBL/GenBank/DDBJ whole genome shotgun (WGS) entry which is preliminary data.</text>
</comment>
<dbReference type="EMBL" id="JADQDN010000002">
    <property type="protein sequence ID" value="MBF9195726.1"/>
    <property type="molecule type" value="Genomic_DNA"/>
</dbReference>
<dbReference type="Pfam" id="PF04237">
    <property type="entry name" value="YjbR"/>
    <property type="match status" value="1"/>
</dbReference>
<keyword evidence="2" id="KW-1185">Reference proteome</keyword>
<dbReference type="RefSeq" id="WP_196263085.1">
    <property type="nucleotide sequence ID" value="NZ_JADQDN010000002.1"/>
</dbReference>